<keyword evidence="4" id="KW-1185">Reference proteome</keyword>
<reference evidence="3 4" key="1">
    <citation type="submission" date="2020-08" db="EMBL/GenBank/DDBJ databases">
        <title>Genome public.</title>
        <authorList>
            <person name="Liu C."/>
            <person name="Sun Q."/>
        </authorList>
    </citation>
    <scope>NUCLEOTIDE SEQUENCE [LARGE SCALE GENOMIC DNA]</scope>
    <source>
        <strain evidence="3 4">BX1</strain>
    </source>
</reference>
<dbReference type="PANTHER" id="PTHR46112:SF2">
    <property type="entry name" value="XAA-PRO AMINOPEPTIDASE P-RELATED"/>
    <property type="match status" value="1"/>
</dbReference>
<evidence type="ECO:0000259" key="2">
    <source>
        <dbReference type="Pfam" id="PF01321"/>
    </source>
</evidence>
<feature type="domain" description="Peptidase M24" evidence="1">
    <location>
        <begin position="158"/>
        <end position="356"/>
    </location>
</feature>
<keyword evidence="3" id="KW-0645">Protease</keyword>
<keyword evidence="3" id="KW-0378">Hydrolase</keyword>
<dbReference type="InterPro" id="IPR029149">
    <property type="entry name" value="Creatin/AminoP/Spt16_N"/>
</dbReference>
<name>A0ABR7NL08_9FIRM</name>
<dbReference type="PANTHER" id="PTHR46112">
    <property type="entry name" value="AMINOPEPTIDASE"/>
    <property type="match status" value="1"/>
</dbReference>
<dbReference type="InterPro" id="IPR000994">
    <property type="entry name" value="Pept_M24"/>
</dbReference>
<dbReference type="InterPro" id="IPR050659">
    <property type="entry name" value="Peptidase_M24B"/>
</dbReference>
<dbReference type="Pfam" id="PF01321">
    <property type="entry name" value="Creatinase_N"/>
    <property type="match status" value="1"/>
</dbReference>
<keyword evidence="3" id="KW-0031">Aminopeptidase</keyword>
<dbReference type="RefSeq" id="WP_262400550.1">
    <property type="nucleotide sequence ID" value="NZ_JACRTB010000021.1"/>
</dbReference>
<dbReference type="InterPro" id="IPR036005">
    <property type="entry name" value="Creatinase/aminopeptidase-like"/>
</dbReference>
<dbReference type="Pfam" id="PF00557">
    <property type="entry name" value="Peptidase_M24"/>
    <property type="match status" value="1"/>
</dbReference>
<dbReference type="EMBL" id="JACRTB010000021">
    <property type="protein sequence ID" value="MBC8577085.1"/>
    <property type="molecule type" value="Genomic_DNA"/>
</dbReference>
<feature type="domain" description="Creatinase N-terminal" evidence="2">
    <location>
        <begin position="9"/>
        <end position="148"/>
    </location>
</feature>
<gene>
    <name evidence="3" type="ORF">H8717_11790</name>
</gene>
<dbReference type="SUPFAM" id="SSF55920">
    <property type="entry name" value="Creatinase/aminopeptidase"/>
    <property type="match status" value="1"/>
</dbReference>
<dbReference type="Gene3D" id="3.90.230.10">
    <property type="entry name" value="Creatinase/methionine aminopeptidase superfamily"/>
    <property type="match status" value="1"/>
</dbReference>
<dbReference type="Proteomes" id="UP000658131">
    <property type="component" value="Unassembled WGS sequence"/>
</dbReference>
<evidence type="ECO:0000313" key="3">
    <source>
        <dbReference type="EMBL" id="MBC8577085.1"/>
    </source>
</evidence>
<proteinExistence type="predicted"/>
<evidence type="ECO:0000259" key="1">
    <source>
        <dbReference type="Pfam" id="PF00557"/>
    </source>
</evidence>
<accession>A0ABR7NL08</accession>
<dbReference type="GO" id="GO:0004177">
    <property type="term" value="F:aminopeptidase activity"/>
    <property type="evidence" value="ECO:0007669"/>
    <property type="project" value="UniProtKB-KW"/>
</dbReference>
<organism evidence="3 4">
    <name type="scientific">Yanshouia hominis</name>
    <dbReference type="NCBI Taxonomy" id="2763673"/>
    <lineage>
        <taxon>Bacteria</taxon>
        <taxon>Bacillati</taxon>
        <taxon>Bacillota</taxon>
        <taxon>Clostridia</taxon>
        <taxon>Eubacteriales</taxon>
        <taxon>Oscillospiraceae</taxon>
        <taxon>Yanshouia</taxon>
    </lineage>
</organism>
<evidence type="ECO:0000313" key="4">
    <source>
        <dbReference type="Proteomes" id="UP000658131"/>
    </source>
</evidence>
<protein>
    <submittedName>
        <fullName evidence="3">Aminopeptidase P family protein</fullName>
    </submittedName>
</protein>
<dbReference type="SUPFAM" id="SSF53092">
    <property type="entry name" value="Creatinase/prolidase N-terminal domain"/>
    <property type="match status" value="1"/>
</dbReference>
<sequence length="379" mass="43391">MLDETRGARYERCKPYMERQGLDVLVAISPENVLYFAETYIQTQTSIRERLAITVMPLASEPAIIACKIEEPTVEAETWISDRRYFVELQCSPIAMLADVIKEKHLENKRIGIELNYLMATYYQELITLLPNAEFVQCARIFDQVRAVKELREIKQLSYAGLNTVRAMEAAVRMSRVGDSENDLAVRIIKNMFDNGCQAIEFMCLGSGRRSEMAHCSPSPDVRLEDGSVIHIDYGGRFNHYNSDIARGILIGKPNEKHLDVYKRLTNCYVRGIEQLRPGARACDIYQFTKEQFEKEKIPFTMSLVGHGLGIGVHELPMLVPSETKGLEEDMMLCYELRTIVDGHRYHIEDLIHITEKGCEVLSQPKLDTTMPWIQPDLF</sequence>
<dbReference type="Gene3D" id="3.40.350.10">
    <property type="entry name" value="Creatinase/prolidase N-terminal domain"/>
    <property type="match status" value="1"/>
</dbReference>
<comment type="caution">
    <text evidence="3">The sequence shown here is derived from an EMBL/GenBank/DDBJ whole genome shotgun (WGS) entry which is preliminary data.</text>
</comment>
<dbReference type="InterPro" id="IPR000587">
    <property type="entry name" value="Creatinase_N"/>
</dbReference>